<dbReference type="PANTHER" id="PTHR30558">
    <property type="entry name" value="EXBD MEMBRANE COMPONENT OF PMF-DRIVEN MACROMOLECULE IMPORT SYSTEM"/>
    <property type="match status" value="1"/>
</dbReference>
<keyword evidence="7" id="KW-0653">Protein transport</keyword>
<dbReference type="PANTHER" id="PTHR30558:SF3">
    <property type="entry name" value="BIOPOLYMER TRANSPORT PROTEIN EXBD-RELATED"/>
    <property type="match status" value="1"/>
</dbReference>
<dbReference type="Pfam" id="PF02472">
    <property type="entry name" value="ExbD"/>
    <property type="match status" value="1"/>
</dbReference>
<keyword evidence="3" id="KW-1003">Cell membrane</keyword>
<keyword evidence="6" id="KW-0472">Membrane</keyword>
<gene>
    <name evidence="8" type="ORF">TPHV1_80005</name>
</gene>
<dbReference type="GO" id="GO:0015031">
    <property type="term" value="P:protein transport"/>
    <property type="evidence" value="ECO:0007669"/>
    <property type="project" value="UniProtKB-KW"/>
</dbReference>
<evidence type="ECO:0000256" key="5">
    <source>
        <dbReference type="ARBA" id="ARBA00022989"/>
    </source>
</evidence>
<name>A0A0B7H023_TREPH</name>
<dbReference type="InterPro" id="IPR003400">
    <property type="entry name" value="ExbD"/>
</dbReference>
<keyword evidence="5" id="KW-1133">Transmembrane helix</keyword>
<dbReference type="RefSeq" id="WP_024752662.1">
    <property type="nucleotide sequence ID" value="NZ_CDNC01000050.1"/>
</dbReference>
<evidence type="ECO:0000256" key="1">
    <source>
        <dbReference type="ARBA" id="ARBA00004162"/>
    </source>
</evidence>
<evidence type="ECO:0000313" key="8">
    <source>
        <dbReference type="EMBL" id="CEM63252.1"/>
    </source>
</evidence>
<evidence type="ECO:0000256" key="3">
    <source>
        <dbReference type="ARBA" id="ARBA00022475"/>
    </source>
</evidence>
<accession>A0A0B7H023</accession>
<dbReference type="Gene3D" id="3.30.420.270">
    <property type="match status" value="1"/>
</dbReference>
<keyword evidence="9" id="KW-1185">Reference proteome</keyword>
<dbReference type="Proteomes" id="UP000042527">
    <property type="component" value="Unassembled WGS sequence"/>
</dbReference>
<evidence type="ECO:0000256" key="2">
    <source>
        <dbReference type="ARBA" id="ARBA00005811"/>
    </source>
</evidence>
<dbReference type="GO" id="GO:0022857">
    <property type="term" value="F:transmembrane transporter activity"/>
    <property type="evidence" value="ECO:0007669"/>
    <property type="project" value="InterPro"/>
</dbReference>
<reference evidence="9" key="1">
    <citation type="submission" date="2015-01" db="EMBL/GenBank/DDBJ databases">
        <authorList>
            <person name="Manzoor Shahid"/>
            <person name="Zubair Saima"/>
        </authorList>
    </citation>
    <scope>NUCLEOTIDE SEQUENCE [LARGE SCALE GENOMIC DNA]</scope>
    <source>
        <strain evidence="9">V1</strain>
    </source>
</reference>
<evidence type="ECO:0000256" key="4">
    <source>
        <dbReference type="ARBA" id="ARBA00022692"/>
    </source>
</evidence>
<dbReference type="EMBL" id="CDNC01000050">
    <property type="protein sequence ID" value="CEM63252.1"/>
    <property type="molecule type" value="Genomic_DNA"/>
</dbReference>
<proteinExistence type="inferred from homology"/>
<keyword evidence="7" id="KW-0813">Transport</keyword>
<dbReference type="GeneID" id="57754600"/>
<evidence type="ECO:0000313" key="9">
    <source>
        <dbReference type="Proteomes" id="UP000042527"/>
    </source>
</evidence>
<comment type="similarity">
    <text evidence="2 7">Belongs to the ExbD/TolR family.</text>
</comment>
<sequence length="133" mass="15088">MKRFKPERRNPEITITSLIDVVFILLIFFMIGSTFEKPVMKVALPEAESGIPVREKSIEIIVDKAGAVYIGTQRYNLSELEMFLKRRIAGNPQASVFLSCDKDLPFKSFVEVMDVLNKSGVKNAAVKHDYPQH</sequence>
<dbReference type="AlphaFoldDB" id="A0A0B7H023"/>
<keyword evidence="4 7" id="KW-0812">Transmembrane</keyword>
<comment type="subcellular location">
    <subcellularLocation>
        <location evidence="1">Cell membrane</location>
        <topology evidence="1">Single-pass membrane protein</topology>
    </subcellularLocation>
    <subcellularLocation>
        <location evidence="7">Cell membrane</location>
        <topology evidence="7">Single-pass type II membrane protein</topology>
    </subcellularLocation>
</comment>
<evidence type="ECO:0000256" key="6">
    <source>
        <dbReference type="ARBA" id="ARBA00023136"/>
    </source>
</evidence>
<dbReference type="OrthoDB" id="9793581at2"/>
<dbReference type="GO" id="GO:0005886">
    <property type="term" value="C:plasma membrane"/>
    <property type="evidence" value="ECO:0007669"/>
    <property type="project" value="UniProtKB-SubCell"/>
</dbReference>
<protein>
    <submittedName>
        <fullName evidence="8">Transport energizing protein, ExbD/TolR family</fullName>
    </submittedName>
</protein>
<evidence type="ECO:0000256" key="7">
    <source>
        <dbReference type="RuleBase" id="RU003879"/>
    </source>
</evidence>
<organism evidence="8 9">
    <name type="scientific">Treponema phagedenis</name>
    <dbReference type="NCBI Taxonomy" id="162"/>
    <lineage>
        <taxon>Bacteria</taxon>
        <taxon>Pseudomonadati</taxon>
        <taxon>Spirochaetota</taxon>
        <taxon>Spirochaetia</taxon>
        <taxon>Spirochaetales</taxon>
        <taxon>Treponemataceae</taxon>
        <taxon>Treponema</taxon>
    </lineage>
</organism>